<name>A0ABV7CDL1_9VIBR</name>
<keyword evidence="5" id="KW-0460">Magnesium</keyword>
<dbReference type="InterPro" id="IPR008949">
    <property type="entry name" value="Isoprenoid_synthase_dom_sf"/>
</dbReference>
<dbReference type="PANTHER" id="PTHR12001">
    <property type="entry name" value="GERANYLGERANYL PYROPHOSPHATE SYNTHASE"/>
    <property type="match status" value="1"/>
</dbReference>
<protein>
    <submittedName>
        <fullName evidence="7">Octaprenyl diphosphate synthase</fullName>
        <ecNumber evidence="7">2.5.1.90</ecNumber>
    </submittedName>
</protein>
<dbReference type="InterPro" id="IPR033749">
    <property type="entry name" value="Polyprenyl_synt_CS"/>
</dbReference>
<keyword evidence="4" id="KW-0479">Metal-binding</keyword>
<dbReference type="PANTHER" id="PTHR12001:SF69">
    <property type="entry name" value="ALL TRANS-POLYPRENYL-DIPHOSPHATE SYNTHASE PDSS1"/>
    <property type="match status" value="1"/>
</dbReference>
<evidence type="ECO:0000256" key="1">
    <source>
        <dbReference type="ARBA" id="ARBA00001946"/>
    </source>
</evidence>
<proteinExistence type="inferred from homology"/>
<evidence type="ECO:0000256" key="5">
    <source>
        <dbReference type="ARBA" id="ARBA00022842"/>
    </source>
</evidence>
<dbReference type="Gene3D" id="1.10.600.10">
    <property type="entry name" value="Farnesyl Diphosphate Synthase"/>
    <property type="match status" value="1"/>
</dbReference>
<comment type="caution">
    <text evidence="7">The sequence shown here is derived from an EMBL/GenBank/DDBJ whole genome shotgun (WGS) entry which is preliminary data.</text>
</comment>
<gene>
    <name evidence="7" type="primary">ispB</name>
    <name evidence="7" type="ORF">ACFODT_14330</name>
</gene>
<keyword evidence="3 6" id="KW-0808">Transferase</keyword>
<dbReference type="GO" id="GO:0106350">
    <property type="term" value="F:all-trans-octaprenyl-diphosphate synthase activity"/>
    <property type="evidence" value="ECO:0007669"/>
    <property type="project" value="UniProtKB-EC"/>
</dbReference>
<reference evidence="8" key="1">
    <citation type="journal article" date="2019" name="Int. J. Syst. Evol. Microbiol.">
        <title>The Global Catalogue of Microorganisms (GCM) 10K type strain sequencing project: providing services to taxonomists for standard genome sequencing and annotation.</title>
        <authorList>
            <consortium name="The Broad Institute Genomics Platform"/>
            <consortium name="The Broad Institute Genome Sequencing Center for Infectious Disease"/>
            <person name="Wu L."/>
            <person name="Ma J."/>
        </authorList>
    </citation>
    <scope>NUCLEOTIDE SEQUENCE [LARGE SCALE GENOMIC DNA]</scope>
    <source>
        <strain evidence="8">KCTC 62784</strain>
    </source>
</reference>
<dbReference type="SUPFAM" id="SSF48576">
    <property type="entry name" value="Terpenoid synthases"/>
    <property type="match status" value="1"/>
</dbReference>
<dbReference type="EC" id="2.5.1.90" evidence="7"/>
<evidence type="ECO:0000313" key="7">
    <source>
        <dbReference type="EMBL" id="MFC3024983.1"/>
    </source>
</evidence>
<dbReference type="PROSITE" id="PS00444">
    <property type="entry name" value="POLYPRENYL_SYNTHASE_2"/>
    <property type="match status" value="1"/>
</dbReference>
<evidence type="ECO:0000313" key="8">
    <source>
        <dbReference type="Proteomes" id="UP001595384"/>
    </source>
</evidence>
<evidence type="ECO:0000256" key="2">
    <source>
        <dbReference type="ARBA" id="ARBA00006706"/>
    </source>
</evidence>
<dbReference type="Proteomes" id="UP001595384">
    <property type="component" value="Unassembled WGS sequence"/>
</dbReference>
<dbReference type="NCBIfam" id="NF008140">
    <property type="entry name" value="PRK10888.1"/>
    <property type="match status" value="1"/>
</dbReference>
<dbReference type="EMBL" id="JBHRSE010000100">
    <property type="protein sequence ID" value="MFC3024983.1"/>
    <property type="molecule type" value="Genomic_DNA"/>
</dbReference>
<organism evidence="7 8">
    <name type="scientific">Vibrio zhugei</name>
    <dbReference type="NCBI Taxonomy" id="2479546"/>
    <lineage>
        <taxon>Bacteria</taxon>
        <taxon>Pseudomonadati</taxon>
        <taxon>Pseudomonadota</taxon>
        <taxon>Gammaproteobacteria</taxon>
        <taxon>Vibrionales</taxon>
        <taxon>Vibrionaceae</taxon>
        <taxon>Vibrio</taxon>
    </lineage>
</organism>
<dbReference type="InterPro" id="IPR000092">
    <property type="entry name" value="Polyprenyl_synt"/>
</dbReference>
<comment type="similarity">
    <text evidence="2 6">Belongs to the FPP/GGPP synthase family.</text>
</comment>
<dbReference type="Pfam" id="PF00348">
    <property type="entry name" value="polyprenyl_synt"/>
    <property type="match status" value="1"/>
</dbReference>
<keyword evidence="8" id="KW-1185">Reference proteome</keyword>
<evidence type="ECO:0000256" key="6">
    <source>
        <dbReference type="RuleBase" id="RU004466"/>
    </source>
</evidence>
<evidence type="ECO:0000256" key="3">
    <source>
        <dbReference type="ARBA" id="ARBA00022679"/>
    </source>
</evidence>
<sequence length="323" mass="35184">MDFKAIQALTANDMAKVNENIQAQLNSDVSLINQLGFYIVSGGGKRLRPLLAILSAKALDYQGDKHTLAAAFIEFIHTATLLHDDVVDESDMRRGKATANAAFGNAASVLVGDYIYTRSFQMMTQLGSLKILEVMSNAVNVIAEGEVQQLINCNDPDTTEASYMQVIYSKTARLFEAATQIGALLVEAPEPIETALKDYGRYLGTAFQLIDDVMDYSSNGEEMGKNVGDDLAEGKPTLPLLHAMRHADPEQAQLIRDAIEHANGMDHLDEILAAMDQAGSLTYTSQKAQEEANKAIEAIAILPDSDYKQALITLAHMSVNRTK</sequence>
<dbReference type="PROSITE" id="PS00723">
    <property type="entry name" value="POLYPRENYL_SYNTHASE_1"/>
    <property type="match status" value="1"/>
</dbReference>
<comment type="cofactor">
    <cofactor evidence="1">
        <name>Mg(2+)</name>
        <dbReference type="ChEBI" id="CHEBI:18420"/>
    </cofactor>
</comment>
<accession>A0ABV7CDL1</accession>
<dbReference type="RefSeq" id="WP_123015274.1">
    <property type="nucleotide sequence ID" value="NZ_AP024911.1"/>
</dbReference>
<dbReference type="CDD" id="cd00685">
    <property type="entry name" value="Trans_IPPS_HT"/>
    <property type="match status" value="1"/>
</dbReference>
<dbReference type="SFLD" id="SFLDS00005">
    <property type="entry name" value="Isoprenoid_Synthase_Type_I"/>
    <property type="match status" value="1"/>
</dbReference>
<evidence type="ECO:0000256" key="4">
    <source>
        <dbReference type="ARBA" id="ARBA00022723"/>
    </source>
</evidence>